<evidence type="ECO:0008006" key="4">
    <source>
        <dbReference type="Google" id="ProtNLM"/>
    </source>
</evidence>
<dbReference type="InterPro" id="IPR027417">
    <property type="entry name" value="P-loop_NTPase"/>
</dbReference>
<sequence>MGFQIKSGVIPKAQKVILYGVEGIGKTTFASQFPNPLFIDTEDSSLYLNVKRFDKPTSWTMLLQEVDFVKQTRPCRTLIIDTMDWGEDLAKKHLMAQNHWQAIDSTGYGTRYVALADEIGKLLNSLSEVIELGINVVITAHAWLRKKEEPDEMGAYDRYELKLEKKTAPLVKEWADMVLFANYKTTIITDDKTNSKKATGGQRVMYTTHRPSWDAKNRLGLQDELPFDYSQIAQAFEAATNIQTQQVTQTAETQDIPLPSVPEETPEDQGDPVLETAPAPEYKENIPAVIPQDVADLMKINQVTVEEVMQIIYQGGFMPKDTPIGNIPTDLWGYLATNWDKALGLLNSKIRK</sequence>
<evidence type="ECO:0000313" key="2">
    <source>
        <dbReference type="EMBL" id="KRL97466.1"/>
    </source>
</evidence>
<evidence type="ECO:0000256" key="1">
    <source>
        <dbReference type="SAM" id="MobiDB-lite"/>
    </source>
</evidence>
<reference evidence="2 3" key="1">
    <citation type="journal article" date="2015" name="Genome Announc.">
        <title>Expanding the biotechnology potential of lactobacilli through comparative genomics of 213 strains and associated genera.</title>
        <authorList>
            <person name="Sun Z."/>
            <person name="Harris H.M."/>
            <person name="McCann A."/>
            <person name="Guo C."/>
            <person name="Argimon S."/>
            <person name="Zhang W."/>
            <person name="Yang X."/>
            <person name="Jeffery I.B."/>
            <person name="Cooney J.C."/>
            <person name="Kagawa T.F."/>
            <person name="Liu W."/>
            <person name="Song Y."/>
            <person name="Salvetti E."/>
            <person name="Wrobel A."/>
            <person name="Rasinkangas P."/>
            <person name="Parkhill J."/>
            <person name="Rea M.C."/>
            <person name="O'Sullivan O."/>
            <person name="Ritari J."/>
            <person name="Douillard F.P."/>
            <person name="Paul Ross R."/>
            <person name="Yang R."/>
            <person name="Briner A.E."/>
            <person name="Felis G.E."/>
            <person name="de Vos W.M."/>
            <person name="Barrangou R."/>
            <person name="Klaenhammer T.R."/>
            <person name="Caufield P.W."/>
            <person name="Cui Y."/>
            <person name="Zhang H."/>
            <person name="O'Toole P.W."/>
        </authorList>
    </citation>
    <scope>NUCLEOTIDE SEQUENCE [LARGE SCALE GENOMIC DNA]</scope>
    <source>
        <strain evidence="2 3">DSM 16230</strain>
    </source>
</reference>
<dbReference type="STRING" id="1423801.FD50_GL001447"/>
<dbReference type="OrthoDB" id="5413799at2"/>
<dbReference type="Proteomes" id="UP000051166">
    <property type="component" value="Unassembled WGS sequence"/>
</dbReference>
<dbReference type="EMBL" id="AZFQ01000052">
    <property type="protein sequence ID" value="KRL97466.1"/>
    <property type="molecule type" value="Genomic_DNA"/>
</dbReference>
<dbReference type="Pfam" id="PF13479">
    <property type="entry name" value="AAA_24"/>
    <property type="match status" value="1"/>
</dbReference>
<name>A0A0R1V162_9LACO</name>
<protein>
    <recommendedName>
        <fullName evidence="4">Phage protein</fullName>
    </recommendedName>
</protein>
<comment type="caution">
    <text evidence="2">The sequence shown here is derived from an EMBL/GenBank/DDBJ whole genome shotgun (WGS) entry which is preliminary data.</text>
</comment>
<dbReference type="SUPFAM" id="SSF52540">
    <property type="entry name" value="P-loop containing nucleoside triphosphate hydrolases"/>
    <property type="match status" value="1"/>
</dbReference>
<dbReference type="AlphaFoldDB" id="A0A0R1V162"/>
<proteinExistence type="predicted"/>
<organism evidence="2 3">
    <name type="scientific">Liquorilactobacillus satsumensis DSM 16230 = JCM 12392</name>
    <dbReference type="NCBI Taxonomy" id="1423801"/>
    <lineage>
        <taxon>Bacteria</taxon>
        <taxon>Bacillati</taxon>
        <taxon>Bacillota</taxon>
        <taxon>Bacilli</taxon>
        <taxon>Lactobacillales</taxon>
        <taxon>Lactobacillaceae</taxon>
        <taxon>Liquorilactobacillus</taxon>
    </lineage>
</organism>
<dbReference type="PATRIC" id="fig|1423801.4.peg.1483"/>
<accession>A0A0R1V162</accession>
<dbReference type="RefSeq" id="WP_056961243.1">
    <property type="nucleotide sequence ID" value="NZ_AZFQ01000052.1"/>
</dbReference>
<keyword evidence="3" id="KW-1185">Reference proteome</keyword>
<evidence type="ECO:0000313" key="3">
    <source>
        <dbReference type="Proteomes" id="UP000051166"/>
    </source>
</evidence>
<feature type="region of interest" description="Disordered" evidence="1">
    <location>
        <begin position="248"/>
        <end position="270"/>
    </location>
</feature>
<dbReference type="GeneID" id="98308745"/>
<gene>
    <name evidence="2" type="ORF">FD50_GL001447</name>
</gene>